<keyword evidence="3" id="KW-1185">Reference proteome</keyword>
<name>A0ABW1LJ76_9ACTN</name>
<feature type="transmembrane region" description="Helical" evidence="1">
    <location>
        <begin position="137"/>
        <end position="159"/>
    </location>
</feature>
<keyword evidence="1" id="KW-0472">Membrane</keyword>
<feature type="transmembrane region" description="Helical" evidence="1">
    <location>
        <begin position="98"/>
        <end position="125"/>
    </location>
</feature>
<dbReference type="RefSeq" id="WP_379154341.1">
    <property type="nucleotide sequence ID" value="NZ_JBHSRJ010000004.1"/>
</dbReference>
<proteinExistence type="predicted"/>
<comment type="caution">
    <text evidence="2">The sequence shown here is derived from an EMBL/GenBank/DDBJ whole genome shotgun (WGS) entry which is preliminary data.</text>
</comment>
<keyword evidence="1" id="KW-1133">Transmembrane helix</keyword>
<sequence>MRSLYATWPRVGMVLAAVLTVALVVALADDPDRATDVRFVLAVSLLTLFLHQNEEYVRPGGFPRMVNLVMFHSDLPDRYPLDQRTSWIVNVGLGWTSYAAAAIVGAHAIWLGIATLVVSAGNVFAHTLLFNIRGRTLYNPGLATCWLLFVPVITWFVVVVARDDLVGVGAVVVGIALGLALNYLGVVRLIVALGDRDSPYAFPARR</sequence>
<organism evidence="2 3">
    <name type="scientific">Nocardioides hankookensis</name>
    <dbReference type="NCBI Taxonomy" id="443157"/>
    <lineage>
        <taxon>Bacteria</taxon>
        <taxon>Bacillati</taxon>
        <taxon>Actinomycetota</taxon>
        <taxon>Actinomycetes</taxon>
        <taxon>Propionibacteriales</taxon>
        <taxon>Nocardioidaceae</taxon>
        <taxon>Nocardioides</taxon>
    </lineage>
</organism>
<dbReference type="Pfam" id="PF13787">
    <property type="entry name" value="HXXEE"/>
    <property type="match status" value="1"/>
</dbReference>
<dbReference type="EMBL" id="JBHSRJ010000004">
    <property type="protein sequence ID" value="MFC6043904.1"/>
    <property type="molecule type" value="Genomic_DNA"/>
</dbReference>
<dbReference type="InterPro" id="IPR025671">
    <property type="entry name" value="HXXEE"/>
</dbReference>
<accession>A0ABW1LJ76</accession>
<feature type="transmembrane region" description="Helical" evidence="1">
    <location>
        <begin position="165"/>
        <end position="186"/>
    </location>
</feature>
<dbReference type="Proteomes" id="UP001596135">
    <property type="component" value="Unassembled WGS sequence"/>
</dbReference>
<protein>
    <submittedName>
        <fullName evidence="2">HXXEE domain-containing protein</fullName>
    </submittedName>
</protein>
<gene>
    <name evidence="2" type="ORF">ACFPYL_12490</name>
</gene>
<keyword evidence="1" id="KW-0812">Transmembrane</keyword>
<evidence type="ECO:0000256" key="1">
    <source>
        <dbReference type="SAM" id="Phobius"/>
    </source>
</evidence>
<reference evidence="3" key="1">
    <citation type="journal article" date="2019" name="Int. J. Syst. Evol. Microbiol.">
        <title>The Global Catalogue of Microorganisms (GCM) 10K type strain sequencing project: providing services to taxonomists for standard genome sequencing and annotation.</title>
        <authorList>
            <consortium name="The Broad Institute Genomics Platform"/>
            <consortium name="The Broad Institute Genome Sequencing Center for Infectious Disease"/>
            <person name="Wu L."/>
            <person name="Ma J."/>
        </authorList>
    </citation>
    <scope>NUCLEOTIDE SEQUENCE [LARGE SCALE GENOMIC DNA]</scope>
    <source>
        <strain evidence="3">CCUG 54522</strain>
    </source>
</reference>
<evidence type="ECO:0000313" key="3">
    <source>
        <dbReference type="Proteomes" id="UP001596135"/>
    </source>
</evidence>
<evidence type="ECO:0000313" key="2">
    <source>
        <dbReference type="EMBL" id="MFC6043904.1"/>
    </source>
</evidence>